<name>A0ABX9BU39_9BURK</name>
<dbReference type="EMBL" id="JUGD01000049">
    <property type="protein sequence ID" value="RAM61227.1"/>
    <property type="molecule type" value="Genomic_DNA"/>
</dbReference>
<dbReference type="Proteomes" id="UP000248631">
    <property type="component" value="Unassembled WGS sequence"/>
</dbReference>
<sequence>MHEGLQVWTEHEIQCGKAPVKEVAGKVPDGLYDVEEGLVWVEVENSWKNRAERQKIADFIASKAAKDVHMSLLAPESYLYRVDVVCNTRDSFSAISRTLQEAHAVQRLSDSAANDTSLVLLEVDGKLNADKYRSYNFYYDLLNS</sequence>
<proteinExistence type="predicted"/>
<accession>A0ABX9BU39</accession>
<gene>
    <name evidence="1" type="ORF">RB24_26225</name>
</gene>
<keyword evidence="2" id="KW-1185">Reference proteome</keyword>
<protein>
    <submittedName>
        <fullName evidence="1">Uncharacterized protein</fullName>
    </submittedName>
</protein>
<evidence type="ECO:0000313" key="1">
    <source>
        <dbReference type="EMBL" id="RAM61227.1"/>
    </source>
</evidence>
<reference evidence="1 2" key="1">
    <citation type="submission" date="2014-12" db="EMBL/GenBank/DDBJ databases">
        <title>Complete genome sequence of Herbaspirillum rubrisubalbicans Os38.</title>
        <authorList>
            <person name="Chen M."/>
            <person name="An Q."/>
        </authorList>
    </citation>
    <scope>NUCLEOTIDE SEQUENCE [LARGE SCALE GENOMIC DNA]</scope>
    <source>
        <strain evidence="1 2">Os38</strain>
    </source>
</reference>
<evidence type="ECO:0000313" key="2">
    <source>
        <dbReference type="Proteomes" id="UP000248631"/>
    </source>
</evidence>
<comment type="caution">
    <text evidence="1">The sequence shown here is derived from an EMBL/GenBank/DDBJ whole genome shotgun (WGS) entry which is preliminary data.</text>
</comment>
<organism evidence="1 2">
    <name type="scientific">Herbaspirillum rubrisubalbicans</name>
    <dbReference type="NCBI Taxonomy" id="80842"/>
    <lineage>
        <taxon>Bacteria</taxon>
        <taxon>Pseudomonadati</taxon>
        <taxon>Pseudomonadota</taxon>
        <taxon>Betaproteobacteria</taxon>
        <taxon>Burkholderiales</taxon>
        <taxon>Oxalobacteraceae</taxon>
        <taxon>Herbaspirillum</taxon>
    </lineage>
</organism>